<evidence type="ECO:0000313" key="2">
    <source>
        <dbReference type="Proteomes" id="UP001634007"/>
    </source>
</evidence>
<keyword evidence="2" id="KW-1185">Reference proteome</keyword>
<dbReference type="InterPro" id="IPR029071">
    <property type="entry name" value="Ubiquitin-like_domsf"/>
</dbReference>
<dbReference type="Gene3D" id="3.10.20.90">
    <property type="entry name" value="Phosphatidylinositol 3-kinase Catalytic Subunit, Chain A, domain 1"/>
    <property type="match status" value="1"/>
</dbReference>
<dbReference type="SUPFAM" id="SSF54236">
    <property type="entry name" value="Ubiquitin-like"/>
    <property type="match status" value="1"/>
</dbReference>
<evidence type="ECO:0000313" key="1">
    <source>
        <dbReference type="EMBL" id="KAL3749840.1"/>
    </source>
</evidence>
<reference evidence="1 2" key="1">
    <citation type="submission" date="2024-11" db="EMBL/GenBank/DDBJ databases">
        <title>Chromosome-level genome assembly of Eucalyptus globulus Labill. provides insights into its genome evolution.</title>
        <authorList>
            <person name="Li X."/>
        </authorList>
    </citation>
    <scope>NUCLEOTIDE SEQUENCE [LARGE SCALE GENOMIC DNA]</scope>
    <source>
        <strain evidence="1">CL2024</strain>
        <tissue evidence="1">Fresh tender leaves</tissue>
    </source>
</reference>
<gene>
    <name evidence="1" type="ORF">ACJRO7_010893</name>
</gene>
<protein>
    <submittedName>
        <fullName evidence="1">Uncharacterized protein</fullName>
    </submittedName>
</protein>
<dbReference type="Proteomes" id="UP001634007">
    <property type="component" value="Unassembled WGS sequence"/>
</dbReference>
<comment type="caution">
    <text evidence="1">The sequence shown here is derived from an EMBL/GenBank/DDBJ whole genome shotgun (WGS) entry which is preliminary data.</text>
</comment>
<accession>A0ABD3LDE6</accession>
<dbReference type="AlphaFoldDB" id="A0ABD3LDE6"/>
<dbReference type="EMBL" id="JBJKBG010000002">
    <property type="protein sequence ID" value="KAL3749840.1"/>
    <property type="molecule type" value="Genomic_DNA"/>
</dbReference>
<proteinExistence type="predicted"/>
<name>A0ABD3LDE6_EUCGL</name>
<sequence length="56" mass="6125">MPLGALMTDNCACKGFPCEATRFDYDSGQVSEAKSVKDLGMDDENVIYIRDNKFGG</sequence>
<organism evidence="1 2">
    <name type="scientific">Eucalyptus globulus</name>
    <name type="common">Tasmanian blue gum</name>
    <dbReference type="NCBI Taxonomy" id="34317"/>
    <lineage>
        <taxon>Eukaryota</taxon>
        <taxon>Viridiplantae</taxon>
        <taxon>Streptophyta</taxon>
        <taxon>Embryophyta</taxon>
        <taxon>Tracheophyta</taxon>
        <taxon>Spermatophyta</taxon>
        <taxon>Magnoliopsida</taxon>
        <taxon>eudicotyledons</taxon>
        <taxon>Gunneridae</taxon>
        <taxon>Pentapetalae</taxon>
        <taxon>rosids</taxon>
        <taxon>malvids</taxon>
        <taxon>Myrtales</taxon>
        <taxon>Myrtaceae</taxon>
        <taxon>Myrtoideae</taxon>
        <taxon>Eucalypteae</taxon>
        <taxon>Eucalyptus</taxon>
    </lineage>
</organism>